<accession>A0A0C9YQ56</accession>
<evidence type="ECO:0000313" key="1">
    <source>
        <dbReference type="EMBL" id="KIK15919.1"/>
    </source>
</evidence>
<dbReference type="EMBL" id="KN833872">
    <property type="protein sequence ID" value="KIK15919.1"/>
    <property type="molecule type" value="Genomic_DNA"/>
</dbReference>
<dbReference type="Proteomes" id="UP000054018">
    <property type="component" value="Unassembled WGS sequence"/>
</dbReference>
<sequence length="174" mass="19821">MPNSLLLHLTAVLDPRVAVQNVIAYCTRNCRETQAKFRFSCTRAVVVLTRGQPGPIMFMRFMTGRVMTSVQARMRSRKTNHGTGYIQQFRAMGGELSKTVKIVDDERNLSYSGPRNVFTPARSARDNTFWRNDGAYQAIRSRVIKTMANVITATIQRSLLLHGRYNSCRRGWVC</sequence>
<dbReference type="AlphaFoldDB" id="A0A0C9YQ56"/>
<proteinExistence type="predicted"/>
<name>A0A0C9YQ56_9AGAM</name>
<gene>
    <name evidence="1" type="ORF">PISMIDRAFT_281875</name>
</gene>
<organism evidence="1 2">
    <name type="scientific">Pisolithus microcarpus 441</name>
    <dbReference type="NCBI Taxonomy" id="765257"/>
    <lineage>
        <taxon>Eukaryota</taxon>
        <taxon>Fungi</taxon>
        <taxon>Dikarya</taxon>
        <taxon>Basidiomycota</taxon>
        <taxon>Agaricomycotina</taxon>
        <taxon>Agaricomycetes</taxon>
        <taxon>Agaricomycetidae</taxon>
        <taxon>Boletales</taxon>
        <taxon>Sclerodermatineae</taxon>
        <taxon>Pisolithaceae</taxon>
        <taxon>Pisolithus</taxon>
    </lineage>
</organism>
<evidence type="ECO:0000313" key="2">
    <source>
        <dbReference type="Proteomes" id="UP000054018"/>
    </source>
</evidence>
<protein>
    <submittedName>
        <fullName evidence="1">Uncharacterized protein</fullName>
    </submittedName>
</protein>
<dbReference type="HOGENOM" id="CLU_1540669_0_0_1"/>
<keyword evidence="2" id="KW-1185">Reference proteome</keyword>
<reference evidence="1 2" key="1">
    <citation type="submission" date="2014-04" db="EMBL/GenBank/DDBJ databases">
        <authorList>
            <consortium name="DOE Joint Genome Institute"/>
            <person name="Kuo A."/>
            <person name="Kohler A."/>
            <person name="Costa M.D."/>
            <person name="Nagy L.G."/>
            <person name="Floudas D."/>
            <person name="Copeland A."/>
            <person name="Barry K.W."/>
            <person name="Cichocki N."/>
            <person name="Veneault-Fourrey C."/>
            <person name="LaButti K."/>
            <person name="Lindquist E.A."/>
            <person name="Lipzen A."/>
            <person name="Lundell T."/>
            <person name="Morin E."/>
            <person name="Murat C."/>
            <person name="Sun H."/>
            <person name="Tunlid A."/>
            <person name="Henrissat B."/>
            <person name="Grigoriev I.V."/>
            <person name="Hibbett D.S."/>
            <person name="Martin F."/>
            <person name="Nordberg H.P."/>
            <person name="Cantor M.N."/>
            <person name="Hua S.X."/>
        </authorList>
    </citation>
    <scope>NUCLEOTIDE SEQUENCE [LARGE SCALE GENOMIC DNA]</scope>
    <source>
        <strain evidence="1 2">441</strain>
    </source>
</reference>
<reference evidence="2" key="2">
    <citation type="submission" date="2015-01" db="EMBL/GenBank/DDBJ databases">
        <title>Evolutionary Origins and Diversification of the Mycorrhizal Mutualists.</title>
        <authorList>
            <consortium name="DOE Joint Genome Institute"/>
            <consortium name="Mycorrhizal Genomics Consortium"/>
            <person name="Kohler A."/>
            <person name="Kuo A."/>
            <person name="Nagy L.G."/>
            <person name="Floudas D."/>
            <person name="Copeland A."/>
            <person name="Barry K.W."/>
            <person name="Cichocki N."/>
            <person name="Veneault-Fourrey C."/>
            <person name="LaButti K."/>
            <person name="Lindquist E.A."/>
            <person name="Lipzen A."/>
            <person name="Lundell T."/>
            <person name="Morin E."/>
            <person name="Murat C."/>
            <person name="Riley R."/>
            <person name="Ohm R."/>
            <person name="Sun H."/>
            <person name="Tunlid A."/>
            <person name="Henrissat B."/>
            <person name="Grigoriev I.V."/>
            <person name="Hibbett D.S."/>
            <person name="Martin F."/>
        </authorList>
    </citation>
    <scope>NUCLEOTIDE SEQUENCE [LARGE SCALE GENOMIC DNA]</scope>
    <source>
        <strain evidence="2">441</strain>
    </source>
</reference>